<comment type="caution">
    <text evidence="1">The sequence shown here is derived from an EMBL/GenBank/DDBJ whole genome shotgun (WGS) entry which is preliminary data.</text>
</comment>
<reference evidence="1 2" key="1">
    <citation type="submission" date="2018-08" db="EMBL/GenBank/DDBJ databases">
        <title>Genome and evolution of the arbuscular mycorrhizal fungus Diversispora epigaea (formerly Glomus versiforme) and its bacterial endosymbionts.</title>
        <authorList>
            <person name="Sun X."/>
            <person name="Fei Z."/>
            <person name="Harrison M."/>
        </authorList>
    </citation>
    <scope>NUCLEOTIDE SEQUENCE [LARGE SCALE GENOMIC DNA]</scope>
    <source>
        <strain evidence="1 2">IT104</strain>
    </source>
</reference>
<dbReference type="EMBL" id="PQFF01000063">
    <property type="protein sequence ID" value="RHZ85388.1"/>
    <property type="molecule type" value="Genomic_DNA"/>
</dbReference>
<keyword evidence="2" id="KW-1185">Reference proteome</keyword>
<protein>
    <submittedName>
        <fullName evidence="1">Uncharacterized protein</fullName>
    </submittedName>
</protein>
<dbReference type="AlphaFoldDB" id="A0A397JEZ5"/>
<sequence length="138" mass="15807">MSLYENIPEASILEIFNTQSTSLPTEYEKYSNETENKTENNKLGESVNFALDEKYLETIIEKLYTENTSETDSIFADDDLISEADLCGVWQIDGESIIEENGELKQLGVCSYHFNHDQKNLHDPGFKKTKNTNQSILR</sequence>
<evidence type="ECO:0000313" key="1">
    <source>
        <dbReference type="EMBL" id="RHZ85388.1"/>
    </source>
</evidence>
<evidence type="ECO:0000313" key="2">
    <source>
        <dbReference type="Proteomes" id="UP000266861"/>
    </source>
</evidence>
<proteinExistence type="predicted"/>
<organism evidence="1 2">
    <name type="scientific">Diversispora epigaea</name>
    <dbReference type="NCBI Taxonomy" id="1348612"/>
    <lineage>
        <taxon>Eukaryota</taxon>
        <taxon>Fungi</taxon>
        <taxon>Fungi incertae sedis</taxon>
        <taxon>Mucoromycota</taxon>
        <taxon>Glomeromycotina</taxon>
        <taxon>Glomeromycetes</taxon>
        <taxon>Diversisporales</taxon>
        <taxon>Diversisporaceae</taxon>
        <taxon>Diversispora</taxon>
    </lineage>
</organism>
<gene>
    <name evidence="1" type="ORF">Glove_66g74</name>
</gene>
<accession>A0A397JEZ5</accession>
<name>A0A397JEZ5_9GLOM</name>
<dbReference type="Proteomes" id="UP000266861">
    <property type="component" value="Unassembled WGS sequence"/>
</dbReference>